<proteinExistence type="predicted"/>
<dbReference type="RefSeq" id="WP_238281056.1">
    <property type="nucleotide sequence ID" value="NZ_BPQL01000115.1"/>
</dbReference>
<evidence type="ECO:0000313" key="2">
    <source>
        <dbReference type="Proteomes" id="UP001549145"/>
    </source>
</evidence>
<dbReference type="EMBL" id="JBEPMM010000001">
    <property type="protein sequence ID" value="MET3690892.1"/>
    <property type="molecule type" value="Genomic_DNA"/>
</dbReference>
<reference evidence="1 2" key="1">
    <citation type="submission" date="2024-06" db="EMBL/GenBank/DDBJ databases">
        <title>Genomic Encyclopedia of Type Strains, Phase IV (KMG-IV): sequencing the most valuable type-strain genomes for metagenomic binning, comparative biology and taxonomic classification.</title>
        <authorList>
            <person name="Goeker M."/>
        </authorList>
    </citation>
    <scope>NUCLEOTIDE SEQUENCE [LARGE SCALE GENOMIC DNA]</scope>
    <source>
        <strain evidence="1 2">DSM 21331</strain>
    </source>
</reference>
<name>A0ABV2L0N5_9HYPH</name>
<accession>A0ABV2L0N5</accession>
<keyword evidence="2" id="KW-1185">Reference proteome</keyword>
<sequence>MSDEINPLIVQMPGFDEAYYRSHCPDAADYEGSALDHYLNFGWKAGINPSKGFDGNAYLAINTDVREADICPLLHFLNYGLAEGRAFSQNA</sequence>
<comment type="caution">
    <text evidence="1">The sequence shown here is derived from an EMBL/GenBank/DDBJ whole genome shotgun (WGS) entry which is preliminary data.</text>
</comment>
<organism evidence="1 2">
    <name type="scientific">Methylobacterium goesingense</name>
    <dbReference type="NCBI Taxonomy" id="243690"/>
    <lineage>
        <taxon>Bacteria</taxon>
        <taxon>Pseudomonadati</taxon>
        <taxon>Pseudomonadota</taxon>
        <taxon>Alphaproteobacteria</taxon>
        <taxon>Hyphomicrobiales</taxon>
        <taxon>Methylobacteriaceae</taxon>
        <taxon>Methylobacterium</taxon>
    </lineage>
</organism>
<protein>
    <submittedName>
        <fullName evidence="1">Uncharacterized protein</fullName>
    </submittedName>
</protein>
<gene>
    <name evidence="1" type="ORF">ABID43_000411</name>
</gene>
<dbReference type="Proteomes" id="UP001549145">
    <property type="component" value="Unassembled WGS sequence"/>
</dbReference>
<evidence type="ECO:0000313" key="1">
    <source>
        <dbReference type="EMBL" id="MET3690892.1"/>
    </source>
</evidence>